<dbReference type="PANTHER" id="PTHR13318:SF95">
    <property type="entry name" value="F-BOX PROTEIN YLR352W"/>
    <property type="match status" value="1"/>
</dbReference>
<dbReference type="Gene3D" id="3.80.10.10">
    <property type="entry name" value="Ribonuclease Inhibitor"/>
    <property type="match status" value="1"/>
</dbReference>
<proteinExistence type="predicted"/>
<name>A0A1E3QE18_LIPST</name>
<dbReference type="InterPro" id="IPR001810">
    <property type="entry name" value="F-box_dom"/>
</dbReference>
<dbReference type="InterPro" id="IPR032675">
    <property type="entry name" value="LRR_dom_sf"/>
</dbReference>
<evidence type="ECO:0000259" key="1">
    <source>
        <dbReference type="PROSITE" id="PS50181"/>
    </source>
</evidence>
<dbReference type="AlphaFoldDB" id="A0A1E3QE18"/>
<feature type="domain" description="F-box" evidence="1">
    <location>
        <begin position="88"/>
        <end position="140"/>
    </location>
</feature>
<dbReference type="EMBL" id="KV454291">
    <property type="protein sequence ID" value="ODQ75257.1"/>
    <property type="molecule type" value="Genomic_DNA"/>
</dbReference>
<accession>A0A1E3QE18</accession>
<dbReference type="Proteomes" id="UP000094385">
    <property type="component" value="Unassembled WGS sequence"/>
</dbReference>
<dbReference type="GO" id="GO:0031146">
    <property type="term" value="P:SCF-dependent proteasomal ubiquitin-dependent protein catabolic process"/>
    <property type="evidence" value="ECO:0007669"/>
    <property type="project" value="TreeGrafter"/>
</dbReference>
<dbReference type="GO" id="GO:0019005">
    <property type="term" value="C:SCF ubiquitin ligase complex"/>
    <property type="evidence" value="ECO:0007669"/>
    <property type="project" value="TreeGrafter"/>
</dbReference>
<reference evidence="2 3" key="1">
    <citation type="journal article" date="2016" name="Proc. Natl. Acad. Sci. U.S.A.">
        <title>Comparative genomics of biotechnologically important yeasts.</title>
        <authorList>
            <person name="Riley R."/>
            <person name="Haridas S."/>
            <person name="Wolfe K.H."/>
            <person name="Lopes M.R."/>
            <person name="Hittinger C.T."/>
            <person name="Goeker M."/>
            <person name="Salamov A.A."/>
            <person name="Wisecaver J.H."/>
            <person name="Long T.M."/>
            <person name="Calvey C.H."/>
            <person name="Aerts A.L."/>
            <person name="Barry K.W."/>
            <person name="Choi C."/>
            <person name="Clum A."/>
            <person name="Coughlan A.Y."/>
            <person name="Deshpande S."/>
            <person name="Douglass A.P."/>
            <person name="Hanson S.J."/>
            <person name="Klenk H.-P."/>
            <person name="LaButti K.M."/>
            <person name="Lapidus A."/>
            <person name="Lindquist E.A."/>
            <person name="Lipzen A.M."/>
            <person name="Meier-Kolthoff J.P."/>
            <person name="Ohm R.A."/>
            <person name="Otillar R.P."/>
            <person name="Pangilinan J.L."/>
            <person name="Peng Y."/>
            <person name="Rokas A."/>
            <person name="Rosa C.A."/>
            <person name="Scheuner C."/>
            <person name="Sibirny A.A."/>
            <person name="Slot J.C."/>
            <person name="Stielow J.B."/>
            <person name="Sun H."/>
            <person name="Kurtzman C.P."/>
            <person name="Blackwell M."/>
            <person name="Grigoriev I.V."/>
            <person name="Jeffries T.W."/>
        </authorList>
    </citation>
    <scope>NUCLEOTIDE SEQUENCE [LARGE SCALE GENOMIC DNA]</scope>
    <source>
        <strain evidence="2 3">NRRL Y-11557</strain>
    </source>
</reference>
<evidence type="ECO:0000313" key="2">
    <source>
        <dbReference type="EMBL" id="ODQ75257.1"/>
    </source>
</evidence>
<keyword evidence="3" id="KW-1185">Reference proteome</keyword>
<sequence length="636" mass="71726">MAGIFHDLSDIMNPWAQSPPPSPAIVTAPNSAGDYDDWDVYSESLADIAVEEAPRHPGVRRSAPVIPVCPLPKTNVASPDEGLRLSNEDPVNRLPAEVFQEVLENIEYPEIIFLKRVSRSWYAFVHEYVTLAPALAFKYLDFENYELDCISAEYLLSCIKKSRGSVRTIALPTDASVDKYSSIFRSSLIFQHPSPELITYTLGAEYSGTAAITSVWGPDPQSLIRQAGPYLRNLRKVHIDDGFSASLYDWKNFGDDTASVFFRLEEFHISMRTLPRFFEFLGSLPLRLWFPNLQILECNFDKLAKTMDNQQVWPDMSSVCFSTNFVALPALRIFKLGGVPDDITRLCPMDQQCLDLAIRWMPNLEIFSCRGICVMGRGSYGYIIRRSDFRWNKKLLEFDFSYSNTTRMPAIMSTCKKLTLRNAGVFPRTLYYIFGQPVGYLADPVDMRSSIIQEDLRHVPDDMYDGDGIALISDEYGSLEELDLSGSQAGLTNGRLMDTLARCNGNKLRKISLQGCTALHYDRCILGEVKIMQPNLMYQIISILPHLTVLKLGNNETFSDGGLRAIEHLHELEYLDIAQAPVSEFGMTRFIKLVKTTNPKLETVVLTGCSCISEQTVRMVEDLGIRTTGEAESRLF</sequence>
<dbReference type="InterPro" id="IPR036047">
    <property type="entry name" value="F-box-like_dom_sf"/>
</dbReference>
<evidence type="ECO:0000313" key="3">
    <source>
        <dbReference type="Proteomes" id="UP000094385"/>
    </source>
</evidence>
<dbReference type="SUPFAM" id="SSF52047">
    <property type="entry name" value="RNI-like"/>
    <property type="match status" value="1"/>
</dbReference>
<dbReference type="Pfam" id="PF00646">
    <property type="entry name" value="F-box"/>
    <property type="match status" value="1"/>
</dbReference>
<dbReference type="OrthoDB" id="120976at2759"/>
<dbReference type="PROSITE" id="PS50181">
    <property type="entry name" value="FBOX"/>
    <property type="match status" value="1"/>
</dbReference>
<protein>
    <recommendedName>
        <fullName evidence="1">F-box domain-containing protein</fullName>
    </recommendedName>
</protein>
<dbReference type="SUPFAM" id="SSF81383">
    <property type="entry name" value="F-box domain"/>
    <property type="match status" value="1"/>
</dbReference>
<dbReference type="PANTHER" id="PTHR13318">
    <property type="entry name" value="PARTNER OF PAIRED, ISOFORM B-RELATED"/>
    <property type="match status" value="1"/>
</dbReference>
<organism evidence="2 3">
    <name type="scientific">Lipomyces starkeyi NRRL Y-11557</name>
    <dbReference type="NCBI Taxonomy" id="675824"/>
    <lineage>
        <taxon>Eukaryota</taxon>
        <taxon>Fungi</taxon>
        <taxon>Dikarya</taxon>
        <taxon>Ascomycota</taxon>
        <taxon>Saccharomycotina</taxon>
        <taxon>Lipomycetes</taxon>
        <taxon>Lipomycetales</taxon>
        <taxon>Lipomycetaceae</taxon>
        <taxon>Lipomyces</taxon>
    </lineage>
</organism>
<gene>
    <name evidence="2" type="ORF">LIPSTDRAFT_116318</name>
</gene>